<reference evidence="1" key="1">
    <citation type="submission" date="2023-07" db="EMBL/GenBank/DDBJ databases">
        <title>Genome content predicts the carbon catabolic preferences of heterotrophic bacteria.</title>
        <authorList>
            <person name="Gralka M."/>
        </authorList>
    </citation>
    <scope>NUCLEOTIDE SEQUENCE</scope>
    <source>
        <strain evidence="1">4G09</strain>
    </source>
</reference>
<organism evidence="1 2">
    <name type="scientific">Pseudoalteromonas marina</name>
    <dbReference type="NCBI Taxonomy" id="267375"/>
    <lineage>
        <taxon>Bacteria</taxon>
        <taxon>Pseudomonadati</taxon>
        <taxon>Pseudomonadota</taxon>
        <taxon>Gammaproteobacteria</taxon>
        <taxon>Alteromonadales</taxon>
        <taxon>Pseudoalteromonadaceae</taxon>
        <taxon>Pseudoalteromonas</taxon>
    </lineage>
</organism>
<dbReference type="Proteomes" id="UP001177212">
    <property type="component" value="Unassembled WGS sequence"/>
</dbReference>
<evidence type="ECO:0000313" key="1">
    <source>
        <dbReference type="EMBL" id="MDP2566368.1"/>
    </source>
</evidence>
<accession>A0ABT9FHV0</accession>
<dbReference type="EMBL" id="JAUYVT010000020">
    <property type="protein sequence ID" value="MDP2566368.1"/>
    <property type="molecule type" value="Genomic_DNA"/>
</dbReference>
<evidence type="ECO:0000313" key="2">
    <source>
        <dbReference type="Proteomes" id="UP001177212"/>
    </source>
</evidence>
<sequence length="111" mass="12835">MLSEEEKIEVCRKYAVEKVITINQDDFIVLRLMFHFALIVNPTRDGYEHRYCYKDLDVIRKALREYQSNGVLKYWHKDHCKGLSVACGNLLFAPGSYCVAGNEVGSVDWTV</sequence>
<gene>
    <name evidence="1" type="ORF">Q8W34_17110</name>
</gene>
<dbReference type="RefSeq" id="WP_305472978.1">
    <property type="nucleotide sequence ID" value="NZ_JAUYVT010000020.1"/>
</dbReference>
<protein>
    <submittedName>
        <fullName evidence="1">Uncharacterized protein</fullName>
    </submittedName>
</protein>
<keyword evidence="2" id="KW-1185">Reference proteome</keyword>
<name>A0ABT9FHV0_9GAMM</name>
<proteinExistence type="predicted"/>
<comment type="caution">
    <text evidence="1">The sequence shown here is derived from an EMBL/GenBank/DDBJ whole genome shotgun (WGS) entry which is preliminary data.</text>
</comment>